<evidence type="ECO:0000256" key="3">
    <source>
        <dbReference type="ARBA" id="ARBA00022771"/>
    </source>
</evidence>
<dbReference type="InterPro" id="IPR027377">
    <property type="entry name" value="ZAR1/RTP1-5-like_Znf-3CxxC"/>
</dbReference>
<dbReference type="Pfam" id="PF13613">
    <property type="entry name" value="HTH_Tnp_4"/>
    <property type="match status" value="1"/>
</dbReference>
<keyword evidence="3 5" id="KW-0863">Zinc-finger</keyword>
<dbReference type="AlphaFoldDB" id="A0A669EJ59"/>
<dbReference type="InterPro" id="IPR027806">
    <property type="entry name" value="HARBI1_dom"/>
</dbReference>
<reference evidence="9" key="1">
    <citation type="submission" date="2012-01" db="EMBL/GenBank/DDBJ databases">
        <title>The Genome Sequence of Oreochromis niloticus (Nile Tilapia).</title>
        <authorList>
            <consortium name="Broad Institute Genome Assembly Team"/>
            <consortium name="Broad Institute Sequencing Platform"/>
            <person name="Di Palma F."/>
            <person name="Johnson J."/>
            <person name="Lander E.S."/>
            <person name="Lindblad-Toh K."/>
        </authorList>
    </citation>
    <scope>NUCLEOTIDE SEQUENCE [LARGE SCALE GENOMIC DNA]</scope>
</reference>
<evidence type="ECO:0000313" key="9">
    <source>
        <dbReference type="Proteomes" id="UP000005207"/>
    </source>
</evidence>
<dbReference type="Pfam" id="PF13696">
    <property type="entry name" value="zf-CCHC_2"/>
    <property type="match status" value="1"/>
</dbReference>
<accession>A0A669EJ59</accession>
<dbReference type="InterPro" id="IPR027805">
    <property type="entry name" value="Transposase_HTH_dom"/>
</dbReference>
<feature type="region of interest" description="Disordered" evidence="6">
    <location>
        <begin position="204"/>
        <end position="225"/>
    </location>
</feature>
<sequence length="580" mass="65739">MSLLSAIDTSASVYQPAQLLNWVYLSLQDPHQTSAFDAFRPEPNSSHPDLNFSKTPAAADLSSSLNSNYLNNFFQLQRNEALNNNVYKNVSPYGSLNNIVDGLNSLTDHFSDLSLSSETRKPNKRPPPNYLCHLCFNKGHYIKDCPQARPKGEGLTPYQGKKRCFGEYKCPKCKRKWMSGNSWANMGQECIKCHINVYPHKQRPLEKPDGLDVSDQSNPASGEQPMECNSGLDHDYCCAPDVTIDQNMKLKKEMGTLRKEIQELKMQSAFGLQRFAGSDDDIQFYTGFASYRHFMMFWGLIEPSVHRVIHRSWSEATERRSEAVNASHMMQSLQPIDELFLFQMYLAAGLEERDLANRFGIHPFTVSCIISSWTTYLYTLLGSVCIWIDAEDIKAHLPDDFKDFPDTQVIVTCTELKCQIPSSTLLQREMFSKSHCTMKGLIGMAPHGAVTFVSSLYQGSISDKELFRRSGLADHLTEDMAIMVDEGFLMSDCVDWKVYCPAFLSQNSQMLAHSGFKRQKIARLSAHVERVSRRVKENKLFDSVIPLSIAGSIKEIFTVACLLINYQNKPLVRARAKKRT</sequence>
<dbReference type="InParanoid" id="A0A669EJ59"/>
<dbReference type="PROSITE" id="PS50158">
    <property type="entry name" value="ZF_CCHC"/>
    <property type="match status" value="1"/>
</dbReference>
<evidence type="ECO:0000256" key="5">
    <source>
        <dbReference type="PROSITE-ProRule" id="PRU00047"/>
    </source>
</evidence>
<reference evidence="8" key="2">
    <citation type="submission" date="2025-08" db="UniProtKB">
        <authorList>
            <consortium name="Ensembl"/>
        </authorList>
    </citation>
    <scope>IDENTIFICATION</scope>
</reference>
<evidence type="ECO:0000256" key="4">
    <source>
        <dbReference type="ARBA" id="ARBA00022833"/>
    </source>
</evidence>
<name>A0A669EJ59_ORENI</name>
<evidence type="ECO:0000256" key="6">
    <source>
        <dbReference type="SAM" id="MobiDB-lite"/>
    </source>
</evidence>
<dbReference type="PANTHER" id="PTHR23080:SF133">
    <property type="entry name" value="SI:CH211-262I1.5-RELATED"/>
    <property type="match status" value="1"/>
</dbReference>
<dbReference type="Pfam" id="PF17180">
    <property type="entry name" value="Zn_ribbon_3CxxC_2"/>
    <property type="match status" value="1"/>
</dbReference>
<dbReference type="GO" id="GO:0003676">
    <property type="term" value="F:nucleic acid binding"/>
    <property type="evidence" value="ECO:0007669"/>
    <property type="project" value="InterPro"/>
</dbReference>
<dbReference type="SMART" id="SM01328">
    <property type="entry name" value="zf-3CxxC"/>
    <property type="match status" value="1"/>
</dbReference>
<dbReference type="InterPro" id="IPR033446">
    <property type="entry name" value="ZCCHC24_Znf-3CxxC"/>
</dbReference>
<dbReference type="Gene3D" id="4.10.60.10">
    <property type="entry name" value="Zinc finger, CCHC-type"/>
    <property type="match status" value="1"/>
</dbReference>
<dbReference type="SUPFAM" id="SSF57756">
    <property type="entry name" value="Retrovirus zinc finger-like domains"/>
    <property type="match status" value="1"/>
</dbReference>
<dbReference type="Ensembl" id="ENSONIT00000059140.1">
    <property type="protein sequence ID" value="ENSONIP00000072898.1"/>
    <property type="gene ID" value="ENSONIG00000018519.2"/>
</dbReference>
<protein>
    <recommendedName>
        <fullName evidence="7">CCHC-type domain-containing protein</fullName>
    </recommendedName>
</protein>
<evidence type="ECO:0000259" key="7">
    <source>
        <dbReference type="PROSITE" id="PS50158"/>
    </source>
</evidence>
<dbReference type="InterPro" id="IPR025829">
    <property type="entry name" value="Zn_knuckle_CX2CX3GHX4C"/>
</dbReference>
<keyword evidence="2" id="KW-0479">Metal-binding</keyword>
<dbReference type="InterPro" id="IPR001878">
    <property type="entry name" value="Znf_CCHC"/>
</dbReference>
<evidence type="ECO:0000256" key="2">
    <source>
        <dbReference type="ARBA" id="ARBA00022723"/>
    </source>
</evidence>
<dbReference type="Pfam" id="PF13359">
    <property type="entry name" value="DDE_Tnp_4"/>
    <property type="match status" value="1"/>
</dbReference>
<dbReference type="PANTHER" id="PTHR23080">
    <property type="entry name" value="THAP DOMAIN PROTEIN"/>
    <property type="match status" value="1"/>
</dbReference>
<keyword evidence="4" id="KW-0862">Zinc</keyword>
<gene>
    <name evidence="8" type="primary">zcchc24</name>
</gene>
<evidence type="ECO:0000313" key="8">
    <source>
        <dbReference type="Ensembl" id="ENSONIP00000072898.1"/>
    </source>
</evidence>
<feature type="domain" description="CCHC-type" evidence="7">
    <location>
        <begin position="132"/>
        <end position="147"/>
    </location>
</feature>
<evidence type="ECO:0000256" key="1">
    <source>
        <dbReference type="ARBA" id="ARBA00001968"/>
    </source>
</evidence>
<organism evidence="8 9">
    <name type="scientific">Oreochromis niloticus</name>
    <name type="common">Nile tilapia</name>
    <name type="synonym">Tilapia nilotica</name>
    <dbReference type="NCBI Taxonomy" id="8128"/>
    <lineage>
        <taxon>Eukaryota</taxon>
        <taxon>Metazoa</taxon>
        <taxon>Chordata</taxon>
        <taxon>Craniata</taxon>
        <taxon>Vertebrata</taxon>
        <taxon>Euteleostomi</taxon>
        <taxon>Actinopterygii</taxon>
        <taxon>Neopterygii</taxon>
        <taxon>Teleostei</taxon>
        <taxon>Neoteleostei</taxon>
        <taxon>Acanthomorphata</taxon>
        <taxon>Ovalentaria</taxon>
        <taxon>Cichlomorphae</taxon>
        <taxon>Cichliformes</taxon>
        <taxon>Cichlidae</taxon>
        <taxon>African cichlids</taxon>
        <taxon>Pseudocrenilabrinae</taxon>
        <taxon>Oreochromini</taxon>
        <taxon>Oreochromis</taxon>
    </lineage>
</organism>
<proteinExistence type="predicted"/>
<dbReference type="InterPro" id="IPR036875">
    <property type="entry name" value="Znf_CCHC_sf"/>
</dbReference>
<dbReference type="GO" id="GO:0008270">
    <property type="term" value="F:zinc ion binding"/>
    <property type="evidence" value="ECO:0007669"/>
    <property type="project" value="UniProtKB-KW"/>
</dbReference>
<keyword evidence="9" id="KW-1185">Reference proteome</keyword>
<dbReference type="GeneTree" id="ENSGT00940000164656"/>
<dbReference type="Proteomes" id="UP000005207">
    <property type="component" value="Linkage group LG13"/>
</dbReference>
<comment type="cofactor">
    <cofactor evidence="1">
        <name>a divalent metal cation</name>
        <dbReference type="ChEBI" id="CHEBI:60240"/>
    </cofactor>
</comment>
<reference evidence="8" key="3">
    <citation type="submission" date="2025-09" db="UniProtKB">
        <authorList>
            <consortium name="Ensembl"/>
        </authorList>
    </citation>
    <scope>IDENTIFICATION</scope>
</reference>